<proteinExistence type="predicted"/>
<accession>A0A2R6WHA5</accession>
<dbReference type="EMBL" id="KZ772763">
    <property type="protein sequence ID" value="PTQ33224.1"/>
    <property type="molecule type" value="Genomic_DNA"/>
</dbReference>
<gene>
    <name evidence="2" type="ORF">MARPO_0091s0068</name>
</gene>
<evidence type="ECO:0000313" key="3">
    <source>
        <dbReference type="Proteomes" id="UP000244005"/>
    </source>
</evidence>
<organism evidence="2 3">
    <name type="scientific">Marchantia polymorpha</name>
    <name type="common">Common liverwort</name>
    <name type="synonym">Marchantia aquatica</name>
    <dbReference type="NCBI Taxonomy" id="3197"/>
    <lineage>
        <taxon>Eukaryota</taxon>
        <taxon>Viridiplantae</taxon>
        <taxon>Streptophyta</taxon>
        <taxon>Embryophyta</taxon>
        <taxon>Marchantiophyta</taxon>
        <taxon>Marchantiopsida</taxon>
        <taxon>Marchantiidae</taxon>
        <taxon>Marchantiales</taxon>
        <taxon>Marchantiaceae</taxon>
        <taxon>Marchantia</taxon>
    </lineage>
</organism>
<feature type="compositionally biased region" description="Basic and acidic residues" evidence="1">
    <location>
        <begin position="75"/>
        <end position="88"/>
    </location>
</feature>
<protein>
    <submittedName>
        <fullName evidence="2">Uncharacterized protein</fullName>
    </submittedName>
</protein>
<keyword evidence="3" id="KW-1185">Reference proteome</keyword>
<dbReference type="Gramene" id="Mp6g20870.1">
    <property type="protein sequence ID" value="Mp6g20870.1.cds"/>
    <property type="gene ID" value="Mp6g20870"/>
</dbReference>
<dbReference type="AlphaFoldDB" id="A0A2R6WHA5"/>
<name>A0A2R6WHA5_MARPO</name>
<feature type="region of interest" description="Disordered" evidence="1">
    <location>
        <begin position="68"/>
        <end position="89"/>
    </location>
</feature>
<reference evidence="3" key="1">
    <citation type="journal article" date="2017" name="Cell">
        <title>Insights into land plant evolution garnered from the Marchantia polymorpha genome.</title>
        <authorList>
            <person name="Bowman J.L."/>
            <person name="Kohchi T."/>
            <person name="Yamato K.T."/>
            <person name="Jenkins J."/>
            <person name="Shu S."/>
            <person name="Ishizaki K."/>
            <person name="Yamaoka S."/>
            <person name="Nishihama R."/>
            <person name="Nakamura Y."/>
            <person name="Berger F."/>
            <person name="Adam C."/>
            <person name="Aki S.S."/>
            <person name="Althoff F."/>
            <person name="Araki T."/>
            <person name="Arteaga-Vazquez M.A."/>
            <person name="Balasubrmanian S."/>
            <person name="Barry K."/>
            <person name="Bauer D."/>
            <person name="Boehm C.R."/>
            <person name="Briginshaw L."/>
            <person name="Caballero-Perez J."/>
            <person name="Catarino B."/>
            <person name="Chen F."/>
            <person name="Chiyoda S."/>
            <person name="Chovatia M."/>
            <person name="Davies K.M."/>
            <person name="Delmans M."/>
            <person name="Demura T."/>
            <person name="Dierschke T."/>
            <person name="Dolan L."/>
            <person name="Dorantes-Acosta A.E."/>
            <person name="Eklund D.M."/>
            <person name="Florent S.N."/>
            <person name="Flores-Sandoval E."/>
            <person name="Fujiyama A."/>
            <person name="Fukuzawa H."/>
            <person name="Galik B."/>
            <person name="Grimanelli D."/>
            <person name="Grimwood J."/>
            <person name="Grossniklaus U."/>
            <person name="Hamada T."/>
            <person name="Haseloff J."/>
            <person name="Hetherington A.J."/>
            <person name="Higo A."/>
            <person name="Hirakawa Y."/>
            <person name="Hundley H.N."/>
            <person name="Ikeda Y."/>
            <person name="Inoue K."/>
            <person name="Inoue S.I."/>
            <person name="Ishida S."/>
            <person name="Jia Q."/>
            <person name="Kakita M."/>
            <person name="Kanazawa T."/>
            <person name="Kawai Y."/>
            <person name="Kawashima T."/>
            <person name="Kennedy M."/>
            <person name="Kinose K."/>
            <person name="Kinoshita T."/>
            <person name="Kohara Y."/>
            <person name="Koide E."/>
            <person name="Komatsu K."/>
            <person name="Kopischke S."/>
            <person name="Kubo M."/>
            <person name="Kyozuka J."/>
            <person name="Lagercrantz U."/>
            <person name="Lin S.S."/>
            <person name="Lindquist E."/>
            <person name="Lipzen A.M."/>
            <person name="Lu C.W."/>
            <person name="De Luna E."/>
            <person name="Martienssen R.A."/>
            <person name="Minamino N."/>
            <person name="Mizutani M."/>
            <person name="Mizutani M."/>
            <person name="Mochizuki N."/>
            <person name="Monte I."/>
            <person name="Mosher R."/>
            <person name="Nagasaki H."/>
            <person name="Nakagami H."/>
            <person name="Naramoto S."/>
            <person name="Nishitani K."/>
            <person name="Ohtani M."/>
            <person name="Okamoto T."/>
            <person name="Okumura M."/>
            <person name="Phillips J."/>
            <person name="Pollak B."/>
            <person name="Reinders A."/>
            <person name="Rovekamp M."/>
            <person name="Sano R."/>
            <person name="Sawa S."/>
            <person name="Schmid M.W."/>
            <person name="Shirakawa M."/>
            <person name="Solano R."/>
            <person name="Spunde A."/>
            <person name="Suetsugu N."/>
            <person name="Sugano S."/>
            <person name="Sugiyama A."/>
            <person name="Sun R."/>
            <person name="Suzuki Y."/>
            <person name="Takenaka M."/>
            <person name="Takezawa D."/>
            <person name="Tomogane H."/>
            <person name="Tsuzuki M."/>
            <person name="Ueda T."/>
            <person name="Umeda M."/>
            <person name="Ward J.M."/>
            <person name="Watanabe Y."/>
            <person name="Yazaki K."/>
            <person name="Yokoyama R."/>
            <person name="Yoshitake Y."/>
            <person name="Yotsui I."/>
            <person name="Zachgo S."/>
            <person name="Schmutz J."/>
        </authorList>
    </citation>
    <scope>NUCLEOTIDE SEQUENCE [LARGE SCALE GENOMIC DNA]</scope>
    <source>
        <strain evidence="3">Tak-1</strain>
    </source>
</reference>
<evidence type="ECO:0000313" key="2">
    <source>
        <dbReference type="EMBL" id="PTQ33224.1"/>
    </source>
</evidence>
<dbReference type="Proteomes" id="UP000244005">
    <property type="component" value="Unassembled WGS sequence"/>
</dbReference>
<evidence type="ECO:0000256" key="1">
    <source>
        <dbReference type="SAM" id="MobiDB-lite"/>
    </source>
</evidence>
<sequence>MHSLPSSGVPASPLRSSGNRSRPLKRLCQDCLLSSEQHLFRNRPKSSSTRLLARTFLSFMVTSDHSSKIASSGKTVDKSRPMQSRNEKTTACVGKGTELFIQNRWQSGRERTQDQVPIQCQLLNPSTSYNDLILL</sequence>
<feature type="region of interest" description="Disordered" evidence="1">
    <location>
        <begin position="1"/>
        <end position="22"/>
    </location>
</feature>